<dbReference type="AlphaFoldDB" id="A0A2A8CWG0"/>
<dbReference type="SFLD" id="SFLDS00003">
    <property type="entry name" value="Haloacid_Dehalogenase"/>
    <property type="match status" value="1"/>
</dbReference>
<dbReference type="RefSeq" id="WP_098075625.1">
    <property type="nucleotide sequence ID" value="NZ_PDEQ01000005.1"/>
</dbReference>
<dbReference type="InterPro" id="IPR023214">
    <property type="entry name" value="HAD_sf"/>
</dbReference>
<dbReference type="SFLD" id="SFLDG01129">
    <property type="entry name" value="C1.5:_HAD__Beta-PGM__Phosphata"/>
    <property type="match status" value="1"/>
</dbReference>
<dbReference type="Proteomes" id="UP000220102">
    <property type="component" value="Unassembled WGS sequence"/>
</dbReference>
<sequence>MSQNVKLSAILFDMDGVLVDVSRSYRRAIEETVEHFTGRKIGANTVQRYKNYGGFNDDWKLTHAIITDTAMEVPLSRVIEEFQNRYRGENWDGVITEETPLISEETLQALNTDERIMGIVTGRPEEEALWTLDHFGWKKYFPLLVSKEKQGERPKPHPFPLNHSLTILAAAGRDVSPKEAVYIGDTVDDMEAARKAGMWAIGIVPPYVDADDHRPLLRDKGAHLVLEDPNELPDLFDRFGEALAAHSHA</sequence>
<protein>
    <recommendedName>
        <fullName evidence="4">phosphoglycolate phosphatase</fullName>
        <ecNumber evidence="4">3.1.3.18</ecNumber>
    </recommendedName>
</protein>
<comment type="catalytic activity">
    <reaction evidence="1">
        <text>2-phosphoglycolate + H2O = glycolate + phosphate</text>
        <dbReference type="Rhea" id="RHEA:14369"/>
        <dbReference type="ChEBI" id="CHEBI:15377"/>
        <dbReference type="ChEBI" id="CHEBI:29805"/>
        <dbReference type="ChEBI" id="CHEBI:43474"/>
        <dbReference type="ChEBI" id="CHEBI:58033"/>
        <dbReference type="EC" id="3.1.3.18"/>
    </reaction>
</comment>
<name>A0A2A8CWG0_9BACT</name>
<comment type="similarity">
    <text evidence="3">Belongs to the HAD-like hydrolase superfamily. CbbY/CbbZ/Gph/YieH family.</text>
</comment>
<evidence type="ECO:0000256" key="3">
    <source>
        <dbReference type="ARBA" id="ARBA00006171"/>
    </source>
</evidence>
<evidence type="ECO:0000256" key="1">
    <source>
        <dbReference type="ARBA" id="ARBA00000830"/>
    </source>
</evidence>
<dbReference type="InterPro" id="IPR006438">
    <property type="entry name" value="HAD-SF_TIGR01548"/>
</dbReference>
<organism evidence="5 6">
    <name type="scientific">Longibacter salinarum</name>
    <dbReference type="NCBI Taxonomy" id="1850348"/>
    <lineage>
        <taxon>Bacteria</taxon>
        <taxon>Pseudomonadati</taxon>
        <taxon>Rhodothermota</taxon>
        <taxon>Rhodothermia</taxon>
        <taxon>Rhodothermales</taxon>
        <taxon>Salisaetaceae</taxon>
        <taxon>Longibacter</taxon>
    </lineage>
</organism>
<dbReference type="InterPro" id="IPR050155">
    <property type="entry name" value="HAD-like_hydrolase_sf"/>
</dbReference>
<keyword evidence="5" id="KW-0378">Hydrolase</keyword>
<dbReference type="Gene3D" id="3.40.50.1000">
    <property type="entry name" value="HAD superfamily/HAD-like"/>
    <property type="match status" value="1"/>
</dbReference>
<evidence type="ECO:0000313" key="6">
    <source>
        <dbReference type="Proteomes" id="UP000220102"/>
    </source>
</evidence>
<dbReference type="GO" id="GO:0006281">
    <property type="term" value="P:DNA repair"/>
    <property type="evidence" value="ECO:0007669"/>
    <property type="project" value="TreeGrafter"/>
</dbReference>
<proteinExistence type="inferred from homology"/>
<gene>
    <name evidence="5" type="ORF">CRI94_10275</name>
</gene>
<dbReference type="EC" id="3.1.3.18" evidence="4"/>
<dbReference type="EMBL" id="PDEQ01000005">
    <property type="protein sequence ID" value="PEN13032.1"/>
    <property type="molecule type" value="Genomic_DNA"/>
</dbReference>
<dbReference type="InterPro" id="IPR041492">
    <property type="entry name" value="HAD_2"/>
</dbReference>
<dbReference type="PANTHER" id="PTHR43434:SF1">
    <property type="entry name" value="PHOSPHOGLYCOLATE PHOSPHATASE"/>
    <property type="match status" value="1"/>
</dbReference>
<dbReference type="SUPFAM" id="SSF56784">
    <property type="entry name" value="HAD-like"/>
    <property type="match status" value="1"/>
</dbReference>
<dbReference type="PANTHER" id="PTHR43434">
    <property type="entry name" value="PHOSPHOGLYCOLATE PHOSPHATASE"/>
    <property type="match status" value="1"/>
</dbReference>
<comment type="caution">
    <text evidence="5">The sequence shown here is derived from an EMBL/GenBank/DDBJ whole genome shotgun (WGS) entry which is preliminary data.</text>
</comment>
<dbReference type="NCBIfam" id="TIGR01548">
    <property type="entry name" value="HAD-SF-IA-hyp1"/>
    <property type="match status" value="1"/>
</dbReference>
<dbReference type="Pfam" id="PF13419">
    <property type="entry name" value="HAD_2"/>
    <property type="match status" value="1"/>
</dbReference>
<comment type="pathway">
    <text evidence="2">Organic acid metabolism; glycolate biosynthesis; glycolate from 2-phosphoglycolate: step 1/1.</text>
</comment>
<dbReference type="InterPro" id="IPR036412">
    <property type="entry name" value="HAD-like_sf"/>
</dbReference>
<dbReference type="GO" id="GO:0008967">
    <property type="term" value="F:phosphoglycolate phosphatase activity"/>
    <property type="evidence" value="ECO:0007669"/>
    <property type="project" value="UniProtKB-EC"/>
</dbReference>
<reference evidence="5 6" key="1">
    <citation type="submission" date="2017-10" db="EMBL/GenBank/DDBJ databases">
        <title>Draft genome of Longibacter Salinarum.</title>
        <authorList>
            <person name="Goh K.M."/>
            <person name="Shamsir M.S."/>
            <person name="Lim S.W."/>
        </authorList>
    </citation>
    <scope>NUCLEOTIDE SEQUENCE [LARGE SCALE GENOMIC DNA]</scope>
    <source>
        <strain evidence="5 6">KCTC 52045</strain>
    </source>
</reference>
<dbReference type="OrthoDB" id="9797743at2"/>
<accession>A0A2A8CWG0</accession>
<evidence type="ECO:0000256" key="2">
    <source>
        <dbReference type="ARBA" id="ARBA00004818"/>
    </source>
</evidence>
<evidence type="ECO:0000313" key="5">
    <source>
        <dbReference type="EMBL" id="PEN13032.1"/>
    </source>
</evidence>
<keyword evidence="6" id="KW-1185">Reference proteome</keyword>
<evidence type="ECO:0000256" key="4">
    <source>
        <dbReference type="ARBA" id="ARBA00013078"/>
    </source>
</evidence>